<evidence type="ECO:0000313" key="4">
    <source>
        <dbReference type="Proteomes" id="UP000184196"/>
    </source>
</evidence>
<keyword evidence="2" id="KW-0175">Coiled coil</keyword>
<protein>
    <recommendedName>
        <fullName evidence="5">Phosphate transport regulator</fullName>
    </recommendedName>
</protein>
<evidence type="ECO:0008006" key="5">
    <source>
        <dbReference type="Google" id="ProtNLM"/>
    </source>
</evidence>
<feature type="coiled-coil region" evidence="2">
    <location>
        <begin position="131"/>
        <end position="158"/>
    </location>
</feature>
<evidence type="ECO:0000256" key="1">
    <source>
        <dbReference type="ARBA" id="ARBA00008591"/>
    </source>
</evidence>
<dbReference type="InterPro" id="IPR052912">
    <property type="entry name" value="UPF0111_domain"/>
</dbReference>
<keyword evidence="4" id="KW-1185">Reference proteome</keyword>
<evidence type="ECO:0000313" key="3">
    <source>
        <dbReference type="EMBL" id="SHE87962.1"/>
    </source>
</evidence>
<dbReference type="Pfam" id="PF01865">
    <property type="entry name" value="PhoU_div"/>
    <property type="match status" value="1"/>
</dbReference>
<proteinExistence type="inferred from homology"/>
<dbReference type="SUPFAM" id="SSF109755">
    <property type="entry name" value="PhoU-like"/>
    <property type="match status" value="1"/>
</dbReference>
<evidence type="ECO:0000256" key="2">
    <source>
        <dbReference type="SAM" id="Coils"/>
    </source>
</evidence>
<dbReference type="PANTHER" id="PTHR37298">
    <property type="entry name" value="UPF0111 PROTEIN YKAA"/>
    <property type="match status" value="1"/>
</dbReference>
<comment type="similarity">
    <text evidence="1">Belongs to the UPF0111 family.</text>
</comment>
<dbReference type="Proteomes" id="UP000184196">
    <property type="component" value="Unassembled WGS sequence"/>
</dbReference>
<gene>
    <name evidence="3" type="ORF">SAMN02745218_00977</name>
</gene>
<reference evidence="4" key="1">
    <citation type="submission" date="2016-11" db="EMBL/GenBank/DDBJ databases">
        <authorList>
            <person name="Varghese N."/>
            <person name="Submissions S."/>
        </authorList>
    </citation>
    <scope>NUCLEOTIDE SEQUENCE [LARGE SCALE GENOMIC DNA]</scope>
    <source>
        <strain evidence="4">DSM 11792</strain>
    </source>
</reference>
<dbReference type="RefSeq" id="WP_027355728.1">
    <property type="nucleotide sequence ID" value="NZ_FQUW01000010.1"/>
</dbReference>
<organism evidence="3 4">
    <name type="scientific">Desulfofundulus australicus DSM 11792</name>
    <dbReference type="NCBI Taxonomy" id="1121425"/>
    <lineage>
        <taxon>Bacteria</taxon>
        <taxon>Bacillati</taxon>
        <taxon>Bacillota</taxon>
        <taxon>Clostridia</taxon>
        <taxon>Eubacteriales</taxon>
        <taxon>Peptococcaceae</taxon>
        <taxon>Desulfofundulus</taxon>
    </lineage>
</organism>
<dbReference type="InterPro" id="IPR038078">
    <property type="entry name" value="PhoU-like_sf"/>
</dbReference>
<dbReference type="AlphaFoldDB" id="A0A1M4X449"/>
<dbReference type="OrthoDB" id="9797568at2"/>
<sequence>MFLKRRHDFFFENFLHIVKNIKEAARLFRENVELLKDTEAYAENIKLLEDRGDEYTHAIFKALNQTFITPLEREDIMLLTVKLDDVLDGMEACADLLDIYRIKEPDPYMCLFARIVENCTEEIYTAVQLLVDKKLDDIRRHTYRINDLEKEADQLYRESLQVLFAENDDLKKIIQFKEIYATMESILDCCEDVANTLEGIIMRS</sequence>
<accession>A0A1M4X449</accession>
<dbReference type="InterPro" id="IPR018445">
    <property type="entry name" value="Put_Phosphate_transp_reg"/>
</dbReference>
<name>A0A1M4X449_9FIRM</name>
<dbReference type="EMBL" id="FQUW01000010">
    <property type="protein sequence ID" value="SHE87962.1"/>
    <property type="molecule type" value="Genomic_DNA"/>
</dbReference>
<dbReference type="PANTHER" id="PTHR37298:SF1">
    <property type="entry name" value="UPF0111 PROTEIN YKAA"/>
    <property type="match status" value="1"/>
</dbReference>
<dbReference type="Gene3D" id="1.20.58.220">
    <property type="entry name" value="Phosphate transport system protein phou homolog 2, domain 2"/>
    <property type="match status" value="1"/>
</dbReference>